<gene>
    <name evidence="8" type="primary">cdcp2</name>
</gene>
<dbReference type="Pfam" id="PF00431">
    <property type="entry name" value="CUB"/>
    <property type="match status" value="3"/>
</dbReference>
<dbReference type="PANTHER" id="PTHR24251:SF47">
    <property type="entry name" value="CUB DOMAIN-CONTAINING PROTEIN 2"/>
    <property type="match status" value="1"/>
</dbReference>
<evidence type="ECO:0000259" key="6">
    <source>
        <dbReference type="PROSITE" id="PS01180"/>
    </source>
</evidence>
<comment type="caution">
    <text evidence="3">Lacks conserved residue(s) required for the propagation of feature annotation.</text>
</comment>
<keyword evidence="7" id="KW-1185">Reference proteome</keyword>
<feature type="region of interest" description="Disordered" evidence="4">
    <location>
        <begin position="761"/>
        <end position="781"/>
    </location>
</feature>
<dbReference type="Proteomes" id="UP001652741">
    <property type="component" value="Chromosome ssa14"/>
</dbReference>
<dbReference type="InterPro" id="IPR000859">
    <property type="entry name" value="CUB_dom"/>
</dbReference>
<dbReference type="GeneID" id="106569709"/>
<evidence type="ECO:0000256" key="5">
    <source>
        <dbReference type="SAM" id="Phobius"/>
    </source>
</evidence>
<feature type="domain" description="CUB" evidence="6">
    <location>
        <begin position="417"/>
        <end position="531"/>
    </location>
</feature>
<keyword evidence="5" id="KW-1133">Transmembrane helix</keyword>
<name>A0ABM3CSV7_SALSA</name>
<dbReference type="CDD" id="cd00041">
    <property type="entry name" value="CUB"/>
    <property type="match status" value="3"/>
</dbReference>
<evidence type="ECO:0000256" key="3">
    <source>
        <dbReference type="PROSITE-ProRule" id="PRU00059"/>
    </source>
</evidence>
<dbReference type="Gene3D" id="2.60.120.290">
    <property type="entry name" value="Spermadhesin, CUB domain"/>
    <property type="match status" value="3"/>
</dbReference>
<dbReference type="Gene3D" id="2.60.40.3210">
    <property type="entry name" value="Zona pellucida, ZP-N domain"/>
    <property type="match status" value="1"/>
</dbReference>
<evidence type="ECO:0000256" key="1">
    <source>
        <dbReference type="ARBA" id="ARBA00022737"/>
    </source>
</evidence>
<feature type="domain" description="CUB" evidence="6">
    <location>
        <begin position="533"/>
        <end position="649"/>
    </location>
</feature>
<keyword evidence="2" id="KW-1015">Disulfide bond</keyword>
<dbReference type="InterPro" id="IPR035914">
    <property type="entry name" value="Sperma_CUB_dom_sf"/>
</dbReference>
<keyword evidence="1" id="KW-0677">Repeat</keyword>
<protein>
    <submittedName>
        <fullName evidence="8">Deleted in malignant brain tumors 1 protein</fullName>
    </submittedName>
</protein>
<dbReference type="RefSeq" id="XP_045549635.1">
    <property type="nucleotide sequence ID" value="XM_045693679.1"/>
</dbReference>
<organism evidence="7 8">
    <name type="scientific">Salmo salar</name>
    <name type="common">Atlantic salmon</name>
    <dbReference type="NCBI Taxonomy" id="8030"/>
    <lineage>
        <taxon>Eukaryota</taxon>
        <taxon>Metazoa</taxon>
        <taxon>Chordata</taxon>
        <taxon>Craniata</taxon>
        <taxon>Vertebrata</taxon>
        <taxon>Euteleostomi</taxon>
        <taxon>Actinopterygii</taxon>
        <taxon>Neopterygii</taxon>
        <taxon>Teleostei</taxon>
        <taxon>Protacanthopterygii</taxon>
        <taxon>Salmoniformes</taxon>
        <taxon>Salmonidae</taxon>
        <taxon>Salmoninae</taxon>
        <taxon>Salmo</taxon>
    </lineage>
</organism>
<proteinExistence type="predicted"/>
<feature type="region of interest" description="Disordered" evidence="4">
    <location>
        <begin position="21"/>
        <end position="102"/>
    </location>
</feature>
<accession>A0ABM3CSV7</accession>
<feature type="domain" description="CUB" evidence="6">
    <location>
        <begin position="302"/>
        <end position="415"/>
    </location>
</feature>
<feature type="transmembrane region" description="Helical" evidence="5">
    <location>
        <begin position="788"/>
        <end position="810"/>
    </location>
</feature>
<keyword evidence="5" id="KW-0812">Transmembrane</keyword>
<dbReference type="SUPFAM" id="SSF49854">
    <property type="entry name" value="Spermadhesin, CUB domain"/>
    <property type="match status" value="3"/>
</dbReference>
<dbReference type="SMART" id="SM00042">
    <property type="entry name" value="CUB"/>
    <property type="match status" value="3"/>
</dbReference>
<evidence type="ECO:0000256" key="2">
    <source>
        <dbReference type="ARBA" id="ARBA00023157"/>
    </source>
</evidence>
<dbReference type="PROSITE" id="PS01180">
    <property type="entry name" value="CUB"/>
    <property type="match status" value="3"/>
</dbReference>
<evidence type="ECO:0000313" key="7">
    <source>
        <dbReference type="Proteomes" id="UP001652741"/>
    </source>
</evidence>
<sequence>MTKRSCWSFGTLPSLPSYHLSLGTTSPKARSPPQAPPLPRHHLSPGTTSPRAPPLLGHHQCSGTTSLKAPSPPRHHLSSGTTSPQAPPLPRHHLFSGTTSSQAPPLLMHHLLPDTTFAQAPPLLRHHLCSGTNSPQAPPLLRHHLFSGTTSSQAPPLLMHHLLPDTTFAQAPPLLRHHLCSGTTSSQAPPLPRHHLSSGTTSAQHVDWCLASLMVTDWCLASLMVTDWWLASLMVTDWCLASLMVTDWWLASLMVTDWWLASLMVTDWWLASLMVTDWCLASLTVTNYTFYSSNLYFQGVKCGGILSASSGNISSPNYPGLYPYNMECVWLIVVAEGSSVLLTFHDFELEYHVTCSYDHIKIYNGVSEDEGNLLGTFCGVMSPPQFTSSWNVMSIIFHSDRHVTHRGFSVSYRKDMCGGVLTGLSGIISSPGYSPDTQYSNNADCSWTVHVSNCSVVSLVFLDFQLENNEGCNFDFVALFDGPTITHRHLGNYCGGEKPPKIVTTSNQLLVVFKSDFNIGGRGFKAYYYSGECQQVLSVPSANFTSPHYPNIYPNNINCHWTINLAGGYRIKLFFNAMELEDRNSLSDECDYDSVAVHDGSRETAPLLGRWCGSEQPGSLISKSNNMLVVLSTDRNYAYKGFSASYVGVVPVNISCTRTEFTIHISQQSLPGLERESIYLGDRSCTAQLTPTTYKILARFEKCGTAGQPRRNITMLVNTLYIDFSDGKGRSIQEYEVQCDAQRKMATIHIVSAEERQRMNELARRQAEGSGGGGGKEADPEPHDPSDIVFISICVLAVVLMVIAVIWLVLL</sequence>
<evidence type="ECO:0000313" key="8">
    <source>
        <dbReference type="RefSeq" id="XP_045549635.1"/>
    </source>
</evidence>
<keyword evidence="5" id="KW-0472">Membrane</keyword>
<dbReference type="PANTHER" id="PTHR24251">
    <property type="entry name" value="OVOCHYMASE-RELATED"/>
    <property type="match status" value="1"/>
</dbReference>
<evidence type="ECO:0000256" key="4">
    <source>
        <dbReference type="SAM" id="MobiDB-lite"/>
    </source>
</evidence>
<reference evidence="8" key="1">
    <citation type="submission" date="2025-08" db="UniProtKB">
        <authorList>
            <consortium name="RefSeq"/>
        </authorList>
    </citation>
    <scope>IDENTIFICATION</scope>
</reference>